<dbReference type="EMBL" id="MUAU01000046">
    <property type="protein sequence ID" value="OOR74149.1"/>
    <property type="molecule type" value="Genomic_DNA"/>
</dbReference>
<feature type="transmembrane region" description="Helical" evidence="1">
    <location>
        <begin position="38"/>
        <end position="55"/>
    </location>
</feature>
<feature type="transmembrane region" description="Helical" evidence="1">
    <location>
        <begin position="100"/>
        <end position="121"/>
    </location>
</feature>
<feature type="transmembrane region" description="Helical" evidence="1">
    <location>
        <begin position="6"/>
        <end position="26"/>
    </location>
</feature>
<organism evidence="2 3">
    <name type="scientific">Bacillus cereus</name>
    <dbReference type="NCBI Taxonomy" id="1396"/>
    <lineage>
        <taxon>Bacteria</taxon>
        <taxon>Bacillati</taxon>
        <taxon>Bacillota</taxon>
        <taxon>Bacilli</taxon>
        <taxon>Bacillales</taxon>
        <taxon>Bacillaceae</taxon>
        <taxon>Bacillus</taxon>
        <taxon>Bacillus cereus group</taxon>
    </lineage>
</organism>
<evidence type="ECO:0000313" key="2">
    <source>
        <dbReference type="EMBL" id="OOR74149.1"/>
    </source>
</evidence>
<reference evidence="2 3" key="1">
    <citation type="submission" date="2017-01" db="EMBL/GenBank/DDBJ databases">
        <title>Bacillus cereus isolates.</title>
        <authorList>
            <person name="Beno S.M."/>
        </authorList>
    </citation>
    <scope>NUCLEOTIDE SEQUENCE [LARGE SCALE GENOMIC DNA]</scope>
    <source>
        <strain evidence="2 3">FSL K6-1030</strain>
    </source>
</reference>
<dbReference type="AlphaFoldDB" id="A0A9X6B8F0"/>
<name>A0A9X6B8F0_BACCE</name>
<evidence type="ECO:0000256" key="1">
    <source>
        <dbReference type="SAM" id="Phobius"/>
    </source>
</evidence>
<accession>A0A9X6B8F0</accession>
<dbReference type="Proteomes" id="UP000190641">
    <property type="component" value="Unassembled WGS sequence"/>
</dbReference>
<gene>
    <name evidence="2" type="ORF">BLX06_15565</name>
</gene>
<keyword evidence="1" id="KW-0812">Transmembrane</keyword>
<evidence type="ECO:0008006" key="4">
    <source>
        <dbReference type="Google" id="ProtNLM"/>
    </source>
</evidence>
<evidence type="ECO:0000313" key="3">
    <source>
        <dbReference type="Proteomes" id="UP000190641"/>
    </source>
</evidence>
<dbReference type="RefSeq" id="WP_078186818.1">
    <property type="nucleotide sequence ID" value="NZ_MUAU01000046.1"/>
</dbReference>
<proteinExistence type="predicted"/>
<feature type="transmembrane region" description="Helical" evidence="1">
    <location>
        <begin position="133"/>
        <end position="153"/>
    </location>
</feature>
<protein>
    <recommendedName>
        <fullName evidence="4">DUF1453 domain-containing protein</fullName>
    </recommendedName>
</protein>
<sequence length="167" mass="19598">MIFEIVKHTPIWVWLLFYFLLSRGIAASQEREVNISQSLIVPGIFILWGIYNIFANFSFRFYAFLLYIIFLGIGTFLGYKLYSRKHRFFLKNGILFRSKNYLPLMVILINFIIKYALNTYMHINTDAIHSLDFIFLYTITSGTTAGLFCGGIINTHQQKKKLLEQLE</sequence>
<feature type="transmembrane region" description="Helical" evidence="1">
    <location>
        <begin position="61"/>
        <end position="79"/>
    </location>
</feature>
<comment type="caution">
    <text evidence="2">The sequence shown here is derived from an EMBL/GenBank/DDBJ whole genome shotgun (WGS) entry which is preliminary data.</text>
</comment>
<keyword evidence="1" id="KW-1133">Transmembrane helix</keyword>
<keyword evidence="1" id="KW-0472">Membrane</keyword>